<dbReference type="RefSeq" id="WP_179917555.1">
    <property type="nucleotide sequence ID" value="NZ_CP058909.1"/>
</dbReference>
<dbReference type="OrthoDB" id="382442at2157"/>
<organism evidence="2 3">
    <name type="scientific">Halosimplex pelagicum</name>
    <dbReference type="NCBI Taxonomy" id="869886"/>
    <lineage>
        <taxon>Archaea</taxon>
        <taxon>Methanobacteriati</taxon>
        <taxon>Methanobacteriota</taxon>
        <taxon>Stenosarchaea group</taxon>
        <taxon>Halobacteria</taxon>
        <taxon>Halobacteriales</taxon>
        <taxon>Haloarculaceae</taxon>
        <taxon>Halosimplex</taxon>
    </lineage>
</organism>
<sequence>MSTEKAASAAGADNQKEELFGQLPDEVSGWRKHSRKPGETLFEYWKKGSTHIVGAYEQIVAKQLRDGEIRVTKRTYDQFSHLLNTRNLIEKSPDDTHRLWRTAKERMEEFPGNEAFDEPPKLPDAIGEWELVSESHEEPLEVTTWERPFGTAELDVEQTDVVAHYSHTKRPHQIRYREPDTDAEIVVDGVPRTSAFEIAINSLNALTAPVSEMVPQQDTLESVKGIGPAKSRQFILLGITSPEDLRSYLESDSPPVNHHHDEAIKKLLTTIIREQFL</sequence>
<proteinExistence type="predicted"/>
<evidence type="ECO:0000256" key="1">
    <source>
        <dbReference type="SAM" id="MobiDB-lite"/>
    </source>
</evidence>
<feature type="region of interest" description="Disordered" evidence="1">
    <location>
        <begin position="1"/>
        <end position="33"/>
    </location>
</feature>
<protein>
    <submittedName>
        <fullName evidence="2">Uncharacterized protein</fullName>
    </submittedName>
</protein>
<accession>A0A7D5T8Z0</accession>
<evidence type="ECO:0000313" key="2">
    <source>
        <dbReference type="EMBL" id="QLH80093.1"/>
    </source>
</evidence>
<reference evidence="2 3" key="1">
    <citation type="submission" date="2020-07" db="EMBL/GenBank/DDBJ databases">
        <title>Halosimplex litoreum sp. nov. and Halosimplex rubrum sp. nov., isolated from different salt environments.</title>
        <authorList>
            <person name="Cui H."/>
        </authorList>
    </citation>
    <scope>NUCLEOTIDE SEQUENCE [LARGE SCALE GENOMIC DNA]</scope>
    <source>
        <strain evidence="2 3">R2</strain>
    </source>
</reference>
<keyword evidence="3" id="KW-1185">Reference proteome</keyword>
<gene>
    <name evidence="2" type="ORF">HZS54_12430</name>
</gene>
<name>A0A7D5T8Z0_9EURY</name>
<dbReference type="EMBL" id="CP058909">
    <property type="protein sequence ID" value="QLH80093.1"/>
    <property type="molecule type" value="Genomic_DNA"/>
</dbReference>
<dbReference type="AlphaFoldDB" id="A0A7D5T8Z0"/>
<evidence type="ECO:0000313" key="3">
    <source>
        <dbReference type="Proteomes" id="UP000509346"/>
    </source>
</evidence>
<dbReference type="Proteomes" id="UP000509346">
    <property type="component" value="Chromosome"/>
</dbReference>
<dbReference type="KEGG" id="hpel:HZS54_12430"/>
<dbReference type="GeneID" id="56083409"/>